<organism evidence="2 3">
    <name type="scientific">Serratia silvae</name>
    <dbReference type="NCBI Taxonomy" id="2824122"/>
    <lineage>
        <taxon>Bacteria</taxon>
        <taxon>Pseudomonadati</taxon>
        <taxon>Pseudomonadota</taxon>
        <taxon>Gammaproteobacteria</taxon>
        <taxon>Enterobacterales</taxon>
        <taxon>Yersiniaceae</taxon>
        <taxon>Serratia</taxon>
    </lineage>
</organism>
<feature type="signal peptide" evidence="1">
    <location>
        <begin position="1"/>
        <end position="22"/>
    </location>
</feature>
<evidence type="ECO:0000313" key="2">
    <source>
        <dbReference type="EMBL" id="MCL1029589.1"/>
    </source>
</evidence>
<sequence>MKYLISLFALLLVDASLNCALAALENKPYPIISNISNCSVAKYDDHWDVRFTVAWDKMTTLAPGKNWGNAMSRGILVFQFDHNGNMVNTSLPQEHITMMGFRATRIASIGSGVLFYGTEITYGWDNYDKHQADVMLKIYKPNVASVALQAANVYNEGFLLDEKGAVYFSSSVTIPDCPLITDTTKPPAIVNLTMNAPDWALGEIGTGKQQKVLTNSADRLCINYLSTESKDEDFIVNATSANGIVNNRFVLKHSLKPTNTLPYTLTLEGAGKQFILPNSNHSTVKFDSSANQTCFTPTFDLYGSDNQEPGDYSDVITYEIVTKS</sequence>
<gene>
    <name evidence="2" type="ORF">KAJ71_11220</name>
</gene>
<dbReference type="RefSeq" id="WP_248945820.1">
    <property type="nucleotide sequence ID" value="NZ_CBCSGY010000040.1"/>
</dbReference>
<keyword evidence="3" id="KW-1185">Reference proteome</keyword>
<proteinExistence type="predicted"/>
<accession>A0ABT0KC22</accession>
<name>A0ABT0KC22_9GAMM</name>
<dbReference type="EMBL" id="JAGQDC010000007">
    <property type="protein sequence ID" value="MCL1029589.1"/>
    <property type="molecule type" value="Genomic_DNA"/>
</dbReference>
<reference evidence="2" key="1">
    <citation type="submission" date="2021-04" db="EMBL/GenBank/DDBJ databases">
        <title>Genome sequence of Serratia sp. arafor3.</title>
        <authorList>
            <person name="Besaury L."/>
        </authorList>
    </citation>
    <scope>NUCLEOTIDE SEQUENCE</scope>
    <source>
        <strain evidence="2">Arafor3</strain>
    </source>
</reference>
<evidence type="ECO:0008006" key="4">
    <source>
        <dbReference type="Google" id="ProtNLM"/>
    </source>
</evidence>
<dbReference type="Proteomes" id="UP001165275">
    <property type="component" value="Unassembled WGS sequence"/>
</dbReference>
<evidence type="ECO:0000256" key="1">
    <source>
        <dbReference type="SAM" id="SignalP"/>
    </source>
</evidence>
<evidence type="ECO:0000313" key="3">
    <source>
        <dbReference type="Proteomes" id="UP001165275"/>
    </source>
</evidence>
<keyword evidence="1" id="KW-0732">Signal</keyword>
<feature type="chain" id="PRO_5047410565" description="Fimbrial protein" evidence="1">
    <location>
        <begin position="23"/>
        <end position="324"/>
    </location>
</feature>
<comment type="caution">
    <text evidence="2">The sequence shown here is derived from an EMBL/GenBank/DDBJ whole genome shotgun (WGS) entry which is preliminary data.</text>
</comment>
<protein>
    <recommendedName>
        <fullName evidence="4">Fimbrial protein</fullName>
    </recommendedName>
</protein>